<dbReference type="PANTHER" id="PTHR30203:SF29">
    <property type="entry name" value="PROTEIN CYAE"/>
    <property type="match status" value="1"/>
</dbReference>
<comment type="caution">
    <text evidence="4">The sequence shown here is derived from an EMBL/GenBank/DDBJ whole genome shotgun (WGS) entry which is preliminary data.</text>
</comment>
<evidence type="ECO:0000313" key="5">
    <source>
        <dbReference type="Proteomes" id="UP000529637"/>
    </source>
</evidence>
<evidence type="ECO:0000313" key="4">
    <source>
        <dbReference type="EMBL" id="NUZ04363.1"/>
    </source>
</evidence>
<comment type="similarity">
    <text evidence="1 2">Belongs to the outer membrane factor (OMF) (TC 1.B.17) family.</text>
</comment>
<keyword evidence="2" id="KW-0449">Lipoprotein</keyword>
<dbReference type="SUPFAM" id="SSF56954">
    <property type="entry name" value="Outer membrane efflux proteins (OEP)"/>
    <property type="match status" value="1"/>
</dbReference>
<reference evidence="4 5" key="1">
    <citation type="submission" date="2020-06" db="EMBL/GenBank/DDBJ databases">
        <title>Schlegella sp. ID0723 isolated from air conditioner.</title>
        <authorList>
            <person name="Kim D.Y."/>
            <person name="Kim D.-U."/>
        </authorList>
    </citation>
    <scope>NUCLEOTIDE SEQUENCE [LARGE SCALE GENOMIC DNA]</scope>
    <source>
        <strain evidence="4 5">ID0723</strain>
    </source>
</reference>
<keyword evidence="2" id="KW-1134">Transmembrane beta strand</keyword>
<dbReference type="Gene3D" id="2.20.200.10">
    <property type="entry name" value="Outer membrane efflux proteins (OEP)"/>
    <property type="match status" value="1"/>
</dbReference>
<gene>
    <name evidence="4" type="ORF">HQN59_01175</name>
</gene>
<dbReference type="NCBIfam" id="TIGR01845">
    <property type="entry name" value="outer_NodT"/>
    <property type="match status" value="1"/>
</dbReference>
<organism evidence="4 5">
    <name type="scientific">Piscinibacter koreensis</name>
    <dbReference type="NCBI Taxonomy" id="2742824"/>
    <lineage>
        <taxon>Bacteria</taxon>
        <taxon>Pseudomonadati</taxon>
        <taxon>Pseudomonadota</taxon>
        <taxon>Betaproteobacteria</taxon>
        <taxon>Burkholderiales</taxon>
        <taxon>Sphaerotilaceae</taxon>
        <taxon>Piscinibacter</taxon>
    </lineage>
</organism>
<dbReference type="GO" id="GO:0015562">
    <property type="term" value="F:efflux transmembrane transporter activity"/>
    <property type="evidence" value="ECO:0007669"/>
    <property type="project" value="InterPro"/>
</dbReference>
<accession>A0A7Y6NJJ4</accession>
<keyword evidence="5" id="KW-1185">Reference proteome</keyword>
<dbReference type="PROSITE" id="PS51318">
    <property type="entry name" value="TAT"/>
    <property type="match status" value="1"/>
</dbReference>
<dbReference type="InterPro" id="IPR006311">
    <property type="entry name" value="TAT_signal"/>
</dbReference>
<keyword evidence="2" id="KW-0812">Transmembrane</keyword>
<dbReference type="Proteomes" id="UP000529637">
    <property type="component" value="Unassembled WGS sequence"/>
</dbReference>
<sequence length="534" mass="54850">MTSSLPRLGAASSAAAAKARPPERPASGPSRAGTHRRRRTPLGTTLAAAGALALAACASAPEPQADLAAASRASIAGSWQTALPHGGDVGALARWWQQFDDPALSALLGAADRASPSLATAEARIAQARAARVAAGAALLPSADATASLLRGRQDLTLPLGTSATVGLQASWELDVFGAGRAGRSAADARLAASEAAWHDARVAVAAETANTYVSLRACEAQLEQTRIDAQSRAETARLTRLSTDAGFESRANEALARAGAAQASSNATQQRQRCDSLVKALVELTALPEPQLRDQLAGATARLPAPAALDVPSVPATALAQRPDVFAAAQNVVAAAADVGRADALRYPRFGLAGSIGASQLRGAGIEVTGTTWTLGPVSVSVPVFDAGVRRANVEDARARYAEATASYAATLRRAIREAETALVTLQASAERRTAAAAAVEGFAASFRAVEARYRSGFGSLFELEDARRNALTAQNALIELDRERVAAWITLYRALGGGWTAEAPRLGDAAAHAAARDAATPLARPAVSPEQP</sequence>
<dbReference type="Pfam" id="PF02321">
    <property type="entry name" value="OEP"/>
    <property type="match status" value="2"/>
</dbReference>
<protein>
    <submittedName>
        <fullName evidence="4">Efflux transporter outer membrane subunit</fullName>
    </submittedName>
</protein>
<keyword evidence="2" id="KW-0564">Palmitate</keyword>
<dbReference type="Gene3D" id="1.20.1600.10">
    <property type="entry name" value="Outer membrane efflux proteins (OEP)"/>
    <property type="match status" value="1"/>
</dbReference>
<name>A0A7Y6NJJ4_9BURK</name>
<evidence type="ECO:0000256" key="1">
    <source>
        <dbReference type="ARBA" id="ARBA00007613"/>
    </source>
</evidence>
<dbReference type="PANTHER" id="PTHR30203">
    <property type="entry name" value="OUTER MEMBRANE CATION EFFLUX PROTEIN"/>
    <property type="match status" value="1"/>
</dbReference>
<dbReference type="RefSeq" id="WP_176065266.1">
    <property type="nucleotide sequence ID" value="NZ_JABWMJ010000001.1"/>
</dbReference>
<dbReference type="AlphaFoldDB" id="A0A7Y6NJJ4"/>
<feature type="compositionally biased region" description="Low complexity" evidence="3">
    <location>
        <begin position="1"/>
        <end position="19"/>
    </location>
</feature>
<proteinExistence type="inferred from homology"/>
<dbReference type="InterPro" id="IPR003423">
    <property type="entry name" value="OMP_efflux"/>
</dbReference>
<feature type="region of interest" description="Disordered" evidence="3">
    <location>
        <begin position="1"/>
        <end position="39"/>
    </location>
</feature>
<comment type="subcellular location">
    <subcellularLocation>
        <location evidence="2">Cell membrane</location>
        <topology evidence="2">Lipid-anchor</topology>
    </subcellularLocation>
</comment>
<dbReference type="EMBL" id="JABWMJ010000001">
    <property type="protein sequence ID" value="NUZ04363.1"/>
    <property type="molecule type" value="Genomic_DNA"/>
</dbReference>
<evidence type="ECO:0000256" key="2">
    <source>
        <dbReference type="RuleBase" id="RU362097"/>
    </source>
</evidence>
<dbReference type="InterPro" id="IPR010131">
    <property type="entry name" value="MdtP/NodT-like"/>
</dbReference>
<keyword evidence="2" id="KW-0472">Membrane</keyword>
<dbReference type="GO" id="GO:0005886">
    <property type="term" value="C:plasma membrane"/>
    <property type="evidence" value="ECO:0007669"/>
    <property type="project" value="UniProtKB-SubCell"/>
</dbReference>
<evidence type="ECO:0000256" key="3">
    <source>
        <dbReference type="SAM" id="MobiDB-lite"/>
    </source>
</evidence>